<dbReference type="PROSITE" id="PS50005">
    <property type="entry name" value="TPR"/>
    <property type="match status" value="1"/>
</dbReference>
<dbReference type="EMBL" id="CP102480">
    <property type="protein sequence ID" value="UUX48508.1"/>
    <property type="molecule type" value="Genomic_DNA"/>
</dbReference>
<dbReference type="Proteomes" id="UP001060336">
    <property type="component" value="Chromosome"/>
</dbReference>
<dbReference type="InterPro" id="IPR013105">
    <property type="entry name" value="TPR_2"/>
</dbReference>
<keyword evidence="6" id="KW-1185">Reference proteome</keyword>
<dbReference type="RefSeq" id="WP_257767015.1">
    <property type="nucleotide sequence ID" value="NZ_CP102480.1"/>
</dbReference>
<name>A0A9J7AQ73_9PROT</name>
<evidence type="ECO:0000256" key="3">
    <source>
        <dbReference type="PROSITE-ProRule" id="PRU00339"/>
    </source>
</evidence>
<dbReference type="InterPro" id="IPR019734">
    <property type="entry name" value="TPR_rpt"/>
</dbReference>
<keyword evidence="1" id="KW-0677">Repeat</keyword>
<reference evidence="5" key="1">
    <citation type="submission" date="2022-08" db="EMBL/GenBank/DDBJ databases">
        <title>Nisaea acidiphila sp. nov., isolated from a marine algal debris and emended description of the genus Nisaea Urios et al. 2008.</title>
        <authorList>
            <person name="Kwon K."/>
        </authorList>
    </citation>
    <scope>NUCLEOTIDE SEQUENCE</scope>
    <source>
        <strain evidence="5">MEBiC11861</strain>
    </source>
</reference>
<keyword evidence="2 3" id="KW-0802">TPR repeat</keyword>
<evidence type="ECO:0000256" key="2">
    <source>
        <dbReference type="ARBA" id="ARBA00022803"/>
    </source>
</evidence>
<dbReference type="AlphaFoldDB" id="A0A9J7AQ73"/>
<organism evidence="5 6">
    <name type="scientific">Nisaea acidiphila</name>
    <dbReference type="NCBI Taxonomy" id="1862145"/>
    <lineage>
        <taxon>Bacteria</taxon>
        <taxon>Pseudomonadati</taxon>
        <taxon>Pseudomonadota</taxon>
        <taxon>Alphaproteobacteria</taxon>
        <taxon>Rhodospirillales</taxon>
        <taxon>Thalassobaculaceae</taxon>
        <taxon>Nisaea</taxon>
    </lineage>
</organism>
<dbReference type="Pfam" id="PF07719">
    <property type="entry name" value="TPR_2"/>
    <property type="match status" value="1"/>
</dbReference>
<evidence type="ECO:0000313" key="5">
    <source>
        <dbReference type="EMBL" id="UUX48508.1"/>
    </source>
</evidence>
<sequence>MMRTALIATGLLLAALQPAGAVFPETDSAVERPPIWTTGVKAIEDGDYAKGLEIMRSFVEENPEDADSWSLVGFSLRKLKRYVDSEHAYQQALELDPRHLAANSYAGKLYLETGRVLDAEKRLAVLDALCAEGVGCEDRQKLAGMIESFRKTGKVSDDW</sequence>
<feature type="chain" id="PRO_5039917388" evidence="4">
    <location>
        <begin position="22"/>
        <end position="159"/>
    </location>
</feature>
<protein>
    <submittedName>
        <fullName evidence="5">Tetratricopeptide repeat protein</fullName>
    </submittedName>
</protein>
<dbReference type="KEGG" id="naci:NUH88_13935"/>
<dbReference type="SUPFAM" id="SSF48452">
    <property type="entry name" value="TPR-like"/>
    <property type="match status" value="1"/>
</dbReference>
<feature type="repeat" description="TPR" evidence="3">
    <location>
        <begin position="66"/>
        <end position="99"/>
    </location>
</feature>
<proteinExistence type="predicted"/>
<gene>
    <name evidence="5" type="ORF">NUH88_13935</name>
</gene>
<dbReference type="InterPro" id="IPR011990">
    <property type="entry name" value="TPR-like_helical_dom_sf"/>
</dbReference>
<feature type="signal peptide" evidence="4">
    <location>
        <begin position="1"/>
        <end position="21"/>
    </location>
</feature>
<dbReference type="SMART" id="SM00028">
    <property type="entry name" value="TPR"/>
    <property type="match status" value="1"/>
</dbReference>
<evidence type="ECO:0000256" key="4">
    <source>
        <dbReference type="SAM" id="SignalP"/>
    </source>
</evidence>
<evidence type="ECO:0000256" key="1">
    <source>
        <dbReference type="ARBA" id="ARBA00022737"/>
    </source>
</evidence>
<keyword evidence="4" id="KW-0732">Signal</keyword>
<accession>A0A9J7AQ73</accession>
<dbReference type="Gene3D" id="1.25.40.10">
    <property type="entry name" value="Tetratricopeptide repeat domain"/>
    <property type="match status" value="1"/>
</dbReference>
<evidence type="ECO:0000313" key="6">
    <source>
        <dbReference type="Proteomes" id="UP001060336"/>
    </source>
</evidence>